<dbReference type="Proteomes" id="UP000015559">
    <property type="component" value="Chromosome"/>
</dbReference>
<feature type="coiled-coil region" evidence="1">
    <location>
        <begin position="181"/>
        <end position="212"/>
    </location>
</feature>
<reference evidence="3 4" key="1">
    <citation type="journal article" date="2012" name="Appl. Environ. Microbiol.">
        <title>Draft genome sequence of a psychrotolerant sulfur-oxidizing bacterium, Sulfuricella denitrificans skB26, and proteomic insights into cold adaptation.</title>
        <authorList>
            <person name="Watanabe T."/>
            <person name="Kojima H."/>
            <person name="Fukui M."/>
        </authorList>
    </citation>
    <scope>NUCLEOTIDE SEQUENCE [LARGE SCALE GENOMIC DNA]</scope>
    <source>
        <strain evidence="4">skB26</strain>
    </source>
</reference>
<name>S6AIA2_SULDS</name>
<organism evidence="3 4">
    <name type="scientific">Sulfuricella denitrificans (strain DSM 22764 / NBRC 105220 / skB26)</name>
    <dbReference type="NCBI Taxonomy" id="1163617"/>
    <lineage>
        <taxon>Bacteria</taxon>
        <taxon>Pseudomonadati</taxon>
        <taxon>Pseudomonadota</taxon>
        <taxon>Betaproteobacteria</taxon>
        <taxon>Nitrosomonadales</taxon>
        <taxon>Sulfuricellaceae</taxon>
        <taxon>Sulfuricella</taxon>
    </lineage>
</organism>
<dbReference type="AlphaFoldDB" id="S6AIA2"/>
<gene>
    <name evidence="3" type="ORF">SCD_n02147</name>
</gene>
<dbReference type="HOGENOM" id="CLU_065573_0_0_4"/>
<dbReference type="KEGG" id="sdr:SCD_n02147"/>
<dbReference type="EMBL" id="AP013066">
    <property type="protein sequence ID" value="BAN35956.1"/>
    <property type="molecule type" value="Genomic_DNA"/>
</dbReference>
<accession>S6AIA2</accession>
<evidence type="ECO:0000313" key="3">
    <source>
        <dbReference type="EMBL" id="BAN35956.1"/>
    </source>
</evidence>
<dbReference type="Pfam" id="PF14020">
    <property type="entry name" value="DUF4236"/>
    <property type="match status" value="1"/>
</dbReference>
<dbReference type="eggNOG" id="COG0457">
    <property type="taxonomic scope" value="Bacteria"/>
</dbReference>
<evidence type="ECO:0000259" key="2">
    <source>
        <dbReference type="Pfam" id="PF14020"/>
    </source>
</evidence>
<proteinExistence type="predicted"/>
<dbReference type="OrthoDB" id="5450120at2"/>
<protein>
    <recommendedName>
        <fullName evidence="2">DUF4236 domain-containing protein</fullName>
    </recommendedName>
</protein>
<keyword evidence="4" id="KW-1185">Reference proteome</keyword>
<keyword evidence="1" id="KW-0175">Coiled coil</keyword>
<sequence>MALRFRKSIKLAPGLRMNLSGSGVSWSLGPRGASIGIGKRGTYLNTGIPGTGFFAREKLSGGASSSTRSFPNSTPSATTAVTLTVSIDEDGVLTFKDTQGNLVPEWQIDAAKKQQGDKIKALIQDTCDKLNEQVEALGKIHEFTSPPKPHSFEPKPFTEPIPIQPTLKVAGFFCRWFKSCVAKVEAANKRAKDQYTAALQAWNQKKAAHEAANETEKSFLDRLNAGDVETVEQYFGAVLQDIAWPKETLVTFEIPKQGVLVVDVDLPEIEDIPNKTASVPQRGYKLSVKEMGPTQVQKLYMRHVHAIGFRIAGEAFAASPNIEQVVLSTYSQRPDKATGQIGDEYLYSVKITRDEWHSINFENLEQLDVVEALTRFELRRDMTKTGVFKPIQPFDIGDTA</sequence>
<evidence type="ECO:0000256" key="1">
    <source>
        <dbReference type="SAM" id="Coils"/>
    </source>
</evidence>
<dbReference type="InterPro" id="IPR025330">
    <property type="entry name" value="DUF4236"/>
</dbReference>
<evidence type="ECO:0000313" key="4">
    <source>
        <dbReference type="Proteomes" id="UP000015559"/>
    </source>
</evidence>
<feature type="domain" description="DUF4236" evidence="2">
    <location>
        <begin position="3"/>
        <end position="55"/>
    </location>
</feature>